<dbReference type="FunFam" id="2.70.70.10:FF:000006">
    <property type="entry name" value="M23 family peptidase"/>
    <property type="match status" value="1"/>
</dbReference>
<dbReference type="KEGG" id="buy:D8S85_10570"/>
<evidence type="ECO:0000313" key="4">
    <source>
        <dbReference type="Proteomes" id="UP000270673"/>
    </source>
</evidence>
<proteinExistence type="predicted"/>
<protein>
    <submittedName>
        <fullName evidence="3">M23 family metallopeptidase</fullName>
    </submittedName>
</protein>
<keyword evidence="4" id="KW-1185">Reference proteome</keyword>
<organism evidence="3 4">
    <name type="scientific">Butyricimonas faecalis</name>
    <dbReference type="NCBI Taxonomy" id="2093856"/>
    <lineage>
        <taxon>Bacteria</taxon>
        <taxon>Pseudomonadati</taxon>
        <taxon>Bacteroidota</taxon>
        <taxon>Bacteroidia</taxon>
        <taxon>Bacteroidales</taxon>
        <taxon>Odoribacteraceae</taxon>
        <taxon>Butyricimonas</taxon>
    </lineage>
</organism>
<dbReference type="PANTHER" id="PTHR21666">
    <property type="entry name" value="PEPTIDASE-RELATED"/>
    <property type="match status" value="1"/>
</dbReference>
<dbReference type="GO" id="GO:0004222">
    <property type="term" value="F:metalloendopeptidase activity"/>
    <property type="evidence" value="ECO:0007669"/>
    <property type="project" value="TreeGrafter"/>
</dbReference>
<dbReference type="SUPFAM" id="SSF51261">
    <property type="entry name" value="Duplicated hybrid motif"/>
    <property type="match status" value="1"/>
</dbReference>
<dbReference type="RefSeq" id="WP_106480663.1">
    <property type="nucleotide sequence ID" value="NZ_CP032819.1"/>
</dbReference>
<sequence length="324" mass="36853">MRKAGYHFNSDTLSFDKIESSLRKKLWRLFKKFFSSFSLAIVMLYLVYAFIDSPKEKLLKRKYEEVLTQYSLLSNKVGHLDNVLKDMEARDDNIYRVIFETDPIPSSIRRAGSGGVDQYEHLRQIDNADLLIGTAKKIDELSKAIYIQSKSFDKIEELAKNKIDMLASIPAILPVSLKNKSTHQVTSSFGYRMHPIYKTPKFHAGMDFTGTVGTPIYATGNGVVIESKFDKGYGRHVVIDHGFSYKTLYAHMDKILAKKGQKIKRGDVIGYLGNTGLSTGPHLHYEVRKNNKPIDPINFYFNDLTPDEFELLVETANNTGQSMD</sequence>
<accession>A0A3S9VTQ0</accession>
<feature type="transmembrane region" description="Helical" evidence="1">
    <location>
        <begin position="33"/>
        <end position="51"/>
    </location>
</feature>
<reference evidence="3 4" key="1">
    <citation type="submission" date="2018-10" db="EMBL/GenBank/DDBJ databases">
        <title>Butyricimonas faecalis sp. nov., isolated from human faeces and emended description of the genus Butyricimonas.</title>
        <authorList>
            <person name="Le Roy T."/>
            <person name="Van der Smissen P."/>
            <person name="Paquot A."/>
            <person name="Delzenne N."/>
            <person name="Muccioli G."/>
            <person name="Collet J.-F."/>
            <person name="Cani P.D."/>
        </authorList>
    </citation>
    <scope>NUCLEOTIDE SEQUENCE [LARGE SCALE GENOMIC DNA]</scope>
    <source>
        <strain evidence="3 4">H184</strain>
    </source>
</reference>
<feature type="domain" description="M23ase beta-sheet core" evidence="2">
    <location>
        <begin position="201"/>
        <end position="296"/>
    </location>
</feature>
<evidence type="ECO:0000313" key="3">
    <source>
        <dbReference type="EMBL" id="AZS29944.1"/>
    </source>
</evidence>
<keyword evidence="1" id="KW-0472">Membrane</keyword>
<evidence type="ECO:0000256" key="1">
    <source>
        <dbReference type="SAM" id="Phobius"/>
    </source>
</evidence>
<dbReference type="Proteomes" id="UP000270673">
    <property type="component" value="Chromosome"/>
</dbReference>
<dbReference type="CDD" id="cd12797">
    <property type="entry name" value="M23_peptidase"/>
    <property type="match status" value="1"/>
</dbReference>
<dbReference type="OrthoDB" id="9810477at2"/>
<name>A0A3S9VTQ0_9BACT</name>
<dbReference type="EMBL" id="CP032819">
    <property type="protein sequence ID" value="AZS29944.1"/>
    <property type="molecule type" value="Genomic_DNA"/>
</dbReference>
<dbReference type="InterPro" id="IPR016047">
    <property type="entry name" value="M23ase_b-sheet_dom"/>
</dbReference>
<dbReference type="Pfam" id="PF01551">
    <property type="entry name" value="Peptidase_M23"/>
    <property type="match status" value="1"/>
</dbReference>
<dbReference type="PANTHER" id="PTHR21666:SF286">
    <property type="entry name" value="LIPOPROTEIN NLPD"/>
    <property type="match status" value="1"/>
</dbReference>
<dbReference type="AlphaFoldDB" id="A0A3S9VTQ0"/>
<dbReference type="InterPro" id="IPR050570">
    <property type="entry name" value="Cell_wall_metabolism_enzyme"/>
</dbReference>
<dbReference type="Gene3D" id="2.70.70.10">
    <property type="entry name" value="Glucose Permease (Domain IIA)"/>
    <property type="match status" value="1"/>
</dbReference>
<dbReference type="InterPro" id="IPR011055">
    <property type="entry name" value="Dup_hybrid_motif"/>
</dbReference>
<keyword evidence="1" id="KW-1133">Transmembrane helix</keyword>
<gene>
    <name evidence="3" type="ORF">D8S85_10570</name>
</gene>
<keyword evidence="1" id="KW-0812">Transmembrane</keyword>
<evidence type="ECO:0000259" key="2">
    <source>
        <dbReference type="Pfam" id="PF01551"/>
    </source>
</evidence>